<dbReference type="InterPro" id="IPR036388">
    <property type="entry name" value="WH-like_DNA-bd_sf"/>
</dbReference>
<dbReference type="RefSeq" id="WP_314036356.1">
    <property type="nucleotide sequence ID" value="NZ_JASJOU010000011.1"/>
</dbReference>
<protein>
    <submittedName>
        <fullName evidence="2">Helix-turn-helix transcriptional regulator</fullName>
    </submittedName>
</protein>
<dbReference type="Proteomes" id="UP001232063">
    <property type="component" value="Unassembled WGS sequence"/>
</dbReference>
<keyword evidence="3" id="KW-1185">Reference proteome</keyword>
<dbReference type="PANTHER" id="PTHR33169:SF14">
    <property type="entry name" value="TRANSCRIPTIONAL REGULATOR RV3488"/>
    <property type="match status" value="1"/>
</dbReference>
<sequence>MYSKDLIRGTLTPIILKLLYPDRKMYGYEICQKVKELTNEDLIIKEGSLYPALHKLMDDGLINVEEVLIGNRPRRYYQLTAEGKLEAEHRTTELNRFLKTMQLFLEKATNSL</sequence>
<comment type="caution">
    <text evidence="2">The sequence shown here is derived from an EMBL/GenBank/DDBJ whole genome shotgun (WGS) entry which is preliminary data.</text>
</comment>
<dbReference type="InterPro" id="IPR036390">
    <property type="entry name" value="WH_DNA-bd_sf"/>
</dbReference>
<dbReference type="InterPro" id="IPR005149">
    <property type="entry name" value="Tscrpt_reg_PadR_N"/>
</dbReference>
<reference evidence="2" key="1">
    <citation type="submission" date="2023-05" db="EMBL/GenBank/DDBJ databases">
        <authorList>
            <person name="Zhang X."/>
        </authorList>
    </citation>
    <scope>NUCLEOTIDE SEQUENCE</scope>
    <source>
        <strain evidence="2">BD1B2-1</strain>
    </source>
</reference>
<evidence type="ECO:0000259" key="1">
    <source>
        <dbReference type="Pfam" id="PF03551"/>
    </source>
</evidence>
<dbReference type="EMBL" id="JASJOU010000011">
    <property type="protein sequence ID" value="MDJ1504408.1"/>
    <property type="molecule type" value="Genomic_DNA"/>
</dbReference>
<evidence type="ECO:0000313" key="3">
    <source>
        <dbReference type="Proteomes" id="UP001232063"/>
    </source>
</evidence>
<accession>A0AAE3UIZ7</accession>
<dbReference type="PANTHER" id="PTHR33169">
    <property type="entry name" value="PADR-FAMILY TRANSCRIPTIONAL REGULATOR"/>
    <property type="match status" value="1"/>
</dbReference>
<dbReference type="InterPro" id="IPR052509">
    <property type="entry name" value="Metal_resp_DNA-bind_regulator"/>
</dbReference>
<dbReference type="AlphaFoldDB" id="A0AAE3UIZ7"/>
<dbReference type="Gene3D" id="1.10.10.10">
    <property type="entry name" value="Winged helix-like DNA-binding domain superfamily/Winged helix DNA-binding domain"/>
    <property type="match status" value="1"/>
</dbReference>
<organism evidence="2 3">
    <name type="scientific">Xanthocytophaga agilis</name>
    <dbReference type="NCBI Taxonomy" id="3048010"/>
    <lineage>
        <taxon>Bacteria</taxon>
        <taxon>Pseudomonadati</taxon>
        <taxon>Bacteroidota</taxon>
        <taxon>Cytophagia</taxon>
        <taxon>Cytophagales</taxon>
        <taxon>Rhodocytophagaceae</taxon>
        <taxon>Xanthocytophaga</taxon>
    </lineage>
</organism>
<gene>
    <name evidence="2" type="ORF">QNI22_27355</name>
</gene>
<dbReference type="Pfam" id="PF03551">
    <property type="entry name" value="PadR"/>
    <property type="match status" value="1"/>
</dbReference>
<proteinExistence type="predicted"/>
<dbReference type="SUPFAM" id="SSF46785">
    <property type="entry name" value="Winged helix' DNA-binding domain"/>
    <property type="match status" value="1"/>
</dbReference>
<evidence type="ECO:0000313" key="2">
    <source>
        <dbReference type="EMBL" id="MDJ1504408.1"/>
    </source>
</evidence>
<name>A0AAE3UIZ7_9BACT</name>
<feature type="domain" description="Transcription regulator PadR N-terminal" evidence="1">
    <location>
        <begin position="15"/>
        <end position="87"/>
    </location>
</feature>